<protein>
    <submittedName>
        <fullName evidence="1">Type II toxin-antitoxin system VapB family antitoxin</fullName>
    </submittedName>
</protein>
<evidence type="ECO:0000313" key="2">
    <source>
        <dbReference type="Proteomes" id="UP001595557"/>
    </source>
</evidence>
<proteinExistence type="predicted"/>
<reference evidence="2" key="1">
    <citation type="journal article" date="2019" name="Int. J. Syst. Evol. Microbiol.">
        <title>The Global Catalogue of Microorganisms (GCM) 10K type strain sequencing project: providing services to taxonomists for standard genome sequencing and annotation.</title>
        <authorList>
            <consortium name="The Broad Institute Genomics Platform"/>
            <consortium name="The Broad Institute Genome Sequencing Center for Infectious Disease"/>
            <person name="Wu L."/>
            <person name="Ma J."/>
        </authorList>
    </citation>
    <scope>NUCLEOTIDE SEQUENCE [LARGE SCALE GENOMIC DNA]</scope>
    <source>
        <strain evidence="2">KCTC 52239</strain>
    </source>
</reference>
<dbReference type="Pfam" id="PF07704">
    <property type="entry name" value="PSK_trans_fac"/>
    <property type="match status" value="1"/>
</dbReference>
<dbReference type="Proteomes" id="UP001595557">
    <property type="component" value="Unassembled WGS sequence"/>
</dbReference>
<organism evidence="1 2">
    <name type="scientific">Paracoccus fontiphilus</name>
    <dbReference type="NCBI Taxonomy" id="1815556"/>
    <lineage>
        <taxon>Bacteria</taxon>
        <taxon>Pseudomonadati</taxon>
        <taxon>Pseudomonadota</taxon>
        <taxon>Alphaproteobacteria</taxon>
        <taxon>Rhodobacterales</taxon>
        <taxon>Paracoccaceae</taxon>
        <taxon>Paracoccus</taxon>
    </lineage>
</organism>
<sequence length="75" mass="8562">MDKREIRDGSLDDLAETLAEMLGVDRTEAMRLALQNEIERQRSMPTIDDQIAALREKVRNYGSKSTRMVPPSGKR</sequence>
<comment type="caution">
    <text evidence="1">The sequence shown here is derived from an EMBL/GenBank/DDBJ whole genome shotgun (WGS) entry which is preliminary data.</text>
</comment>
<keyword evidence="2" id="KW-1185">Reference proteome</keyword>
<accession>A0ABV7IGC2</accession>
<dbReference type="InterPro" id="IPR011660">
    <property type="entry name" value="VapB-like"/>
</dbReference>
<dbReference type="RefSeq" id="WP_207471541.1">
    <property type="nucleotide sequence ID" value="NZ_JAFNAW010000075.1"/>
</dbReference>
<evidence type="ECO:0000313" key="1">
    <source>
        <dbReference type="EMBL" id="MFC3169494.1"/>
    </source>
</evidence>
<gene>
    <name evidence="1" type="ORF">ACFOD7_15685</name>
</gene>
<dbReference type="EMBL" id="JBHRTE010000069">
    <property type="protein sequence ID" value="MFC3169494.1"/>
    <property type="molecule type" value="Genomic_DNA"/>
</dbReference>
<name>A0ABV7IGC2_9RHOB</name>